<gene>
    <name evidence="8" type="ORF">IEN85_00435</name>
</gene>
<sequence length="703" mass="78020">MLRPVGLALFCTAIASLCPASEGEPSFAEDIAPILYRSCVSCHHDEGIGPFPLIEYKDAARRSRQIAEVVEERYMPPWKPIPGHGPRMKGERRLSDAEIDLIVRWHDAGAPAGDFAALPQLPDLTSGWELGQPDLILELPEAYELKAEGADVFRNFVIPVPLGRKRYVRAFEFLPQTKLAVHHASFALTTGVAERLRDEADPEPGYESLDLGDSINPSGHIIGWTPGQVPYQVYPGTAWELDPGVDLLMQLHLLPTGKVESVKPRIGLYFTDDPPTRASYVALLREYDIDIPAGESNYEVEERVEVPVDVEALGLFPHAHYLGKDFRVFVELPNGETRWLLRIDDWDLNWQSDYSFEEPLPIPAGAELVMQLSYDNSSDNFRNPSVPPRRVGAGWGSFDEMGEVAIQLLLKDVDDLPRLEEALARYDTQRADTEIQGWYNLAVALFDQGRIAEAIEAYEECLYLDPGHAKALNNLGAIYEERGRMELSRSFYEKAIHANANQEDAYMNLARVQARDNLDAECIATLQRLLLANPLHKEGRRMLGLSYLKVGDARLAVQGLEEGMRWHGKDPVYILDLADAYAMGGSVEKAFAAVGDALALDSDFVDGHLMLMYLGYQSGELGFARRKMDYLLSLDASVRPSVDRLASSVLFPDGIIDLAMGLADVGSKGAADVLLEQAEAFARAQGNGGDAERINETRRRIGQ</sequence>
<organism evidence="8 9">
    <name type="scientific">Pelagicoccus enzymogenes</name>
    <dbReference type="NCBI Taxonomy" id="2773457"/>
    <lineage>
        <taxon>Bacteria</taxon>
        <taxon>Pseudomonadati</taxon>
        <taxon>Verrucomicrobiota</taxon>
        <taxon>Opitutia</taxon>
        <taxon>Puniceicoccales</taxon>
        <taxon>Pelagicoccaceae</taxon>
        <taxon>Pelagicoccus</taxon>
    </lineage>
</organism>
<dbReference type="GO" id="GO:0009055">
    <property type="term" value="F:electron transfer activity"/>
    <property type="evidence" value="ECO:0007669"/>
    <property type="project" value="InterPro"/>
</dbReference>
<dbReference type="SMART" id="SM00028">
    <property type="entry name" value="TPR"/>
    <property type="match status" value="4"/>
</dbReference>
<evidence type="ECO:0000313" key="9">
    <source>
        <dbReference type="Proteomes" id="UP000622317"/>
    </source>
</evidence>
<dbReference type="GO" id="GO:0020037">
    <property type="term" value="F:heme binding"/>
    <property type="evidence" value="ECO:0007669"/>
    <property type="project" value="InterPro"/>
</dbReference>
<dbReference type="InterPro" id="IPR036909">
    <property type="entry name" value="Cyt_c-like_dom_sf"/>
</dbReference>
<dbReference type="GO" id="GO:0006493">
    <property type="term" value="P:protein O-linked glycosylation"/>
    <property type="evidence" value="ECO:0007669"/>
    <property type="project" value="InterPro"/>
</dbReference>
<dbReference type="Gene3D" id="2.60.120.310">
    <property type="entry name" value="Copper type II, ascorbate-dependent monooxygenase, N-terminal domain"/>
    <property type="match status" value="1"/>
</dbReference>
<feature type="domain" description="Cytochrome c" evidence="7">
    <location>
        <begin position="18"/>
        <end position="110"/>
    </location>
</feature>
<dbReference type="InterPro" id="IPR009056">
    <property type="entry name" value="Cyt_c-like_dom"/>
</dbReference>
<keyword evidence="4" id="KW-1015">Disulfide bond</keyword>
<dbReference type="SUPFAM" id="SSF48452">
    <property type="entry name" value="TPR-like"/>
    <property type="match status" value="1"/>
</dbReference>
<dbReference type="PROSITE" id="PS50293">
    <property type="entry name" value="TPR_REGION"/>
    <property type="match status" value="1"/>
</dbReference>
<evidence type="ECO:0000256" key="6">
    <source>
        <dbReference type="PROSITE-ProRule" id="PRU00433"/>
    </source>
</evidence>
<dbReference type="InterPro" id="IPR019734">
    <property type="entry name" value="TPR_rpt"/>
</dbReference>
<dbReference type="InterPro" id="IPR011990">
    <property type="entry name" value="TPR-like_helical_dom_sf"/>
</dbReference>
<evidence type="ECO:0000313" key="8">
    <source>
        <dbReference type="EMBL" id="MBD5777959.1"/>
    </source>
</evidence>
<evidence type="ECO:0000256" key="4">
    <source>
        <dbReference type="ARBA" id="ARBA00023157"/>
    </source>
</evidence>
<dbReference type="PROSITE" id="PS51007">
    <property type="entry name" value="CYTC"/>
    <property type="match status" value="1"/>
</dbReference>
<keyword evidence="9" id="KW-1185">Reference proteome</keyword>
<dbReference type="InterPro" id="IPR014784">
    <property type="entry name" value="Cu2_ascorb_mOase-like_C"/>
</dbReference>
<keyword evidence="5" id="KW-0802">TPR repeat</keyword>
<feature type="repeat" description="TPR" evidence="5">
    <location>
        <begin position="469"/>
        <end position="502"/>
    </location>
</feature>
<dbReference type="Gene3D" id="2.60.120.230">
    <property type="match status" value="1"/>
</dbReference>
<accession>A0A927IFM7</accession>
<dbReference type="GO" id="GO:0016715">
    <property type="term" value="F:oxidoreductase activity, acting on paired donors, with incorporation or reduction of molecular oxygen, reduced ascorbate as one donor, and incorporation of one atom of oxygen"/>
    <property type="evidence" value="ECO:0007669"/>
    <property type="project" value="InterPro"/>
</dbReference>
<reference evidence="8" key="1">
    <citation type="submission" date="2020-09" db="EMBL/GenBank/DDBJ databases">
        <title>Pelagicoccus enzymogenes sp. nov. with an EPS production, isolated from marine sediment.</title>
        <authorList>
            <person name="Feng X."/>
        </authorList>
    </citation>
    <scope>NUCLEOTIDE SEQUENCE</scope>
    <source>
        <strain evidence="8">NFK12</strain>
    </source>
</reference>
<dbReference type="PANTHER" id="PTHR44366:SF1">
    <property type="entry name" value="UDP-N-ACETYLGLUCOSAMINE--PEPTIDE N-ACETYLGLUCOSAMINYLTRANSFERASE 110 KDA SUBUNIT"/>
    <property type="match status" value="1"/>
</dbReference>
<comment type="caution">
    <text evidence="8">The sequence shown here is derived from an EMBL/GenBank/DDBJ whole genome shotgun (WGS) entry which is preliminary data.</text>
</comment>
<feature type="repeat" description="TPR" evidence="5">
    <location>
        <begin position="435"/>
        <end position="468"/>
    </location>
</feature>
<dbReference type="GO" id="GO:0005507">
    <property type="term" value="F:copper ion binding"/>
    <property type="evidence" value="ECO:0007669"/>
    <property type="project" value="InterPro"/>
</dbReference>
<name>A0A927IFM7_9BACT</name>
<evidence type="ECO:0000259" key="7">
    <source>
        <dbReference type="PROSITE" id="PS51007"/>
    </source>
</evidence>
<dbReference type="PROSITE" id="PS50005">
    <property type="entry name" value="TPR"/>
    <property type="match status" value="2"/>
</dbReference>
<dbReference type="GO" id="GO:0097363">
    <property type="term" value="F:protein O-acetylglucosaminyltransferase activity"/>
    <property type="evidence" value="ECO:0007669"/>
    <property type="project" value="TreeGrafter"/>
</dbReference>
<dbReference type="PANTHER" id="PTHR44366">
    <property type="entry name" value="UDP-N-ACETYLGLUCOSAMINE--PEPTIDE N-ACETYLGLUCOSAMINYLTRANSFERASE 110 KDA SUBUNIT"/>
    <property type="match status" value="1"/>
</dbReference>
<dbReference type="AlphaFoldDB" id="A0A927IFM7"/>
<evidence type="ECO:0000256" key="2">
    <source>
        <dbReference type="ARBA" id="ARBA00022723"/>
    </source>
</evidence>
<dbReference type="Proteomes" id="UP000622317">
    <property type="component" value="Unassembled WGS sequence"/>
</dbReference>
<evidence type="ECO:0000256" key="3">
    <source>
        <dbReference type="ARBA" id="ARBA00023004"/>
    </source>
</evidence>
<dbReference type="SUPFAM" id="SSF49742">
    <property type="entry name" value="PHM/PNGase F"/>
    <property type="match status" value="2"/>
</dbReference>
<evidence type="ECO:0000256" key="5">
    <source>
        <dbReference type="PROSITE-ProRule" id="PRU00339"/>
    </source>
</evidence>
<keyword evidence="1 6" id="KW-0349">Heme</keyword>
<dbReference type="Gene3D" id="1.25.40.10">
    <property type="entry name" value="Tetratricopeptide repeat domain"/>
    <property type="match status" value="2"/>
</dbReference>
<dbReference type="InterPro" id="IPR037919">
    <property type="entry name" value="OGT"/>
</dbReference>
<protein>
    <submittedName>
        <fullName evidence="8">Tetratricopeptide repeat protein</fullName>
    </submittedName>
</protein>
<dbReference type="RefSeq" id="WP_191615089.1">
    <property type="nucleotide sequence ID" value="NZ_JACYFG010000002.1"/>
</dbReference>
<dbReference type="InterPro" id="IPR036939">
    <property type="entry name" value="Cu2_ascorb_mOase_N_sf"/>
</dbReference>
<keyword evidence="3 6" id="KW-0408">Iron</keyword>
<proteinExistence type="predicted"/>
<dbReference type="EMBL" id="JACYFG010000002">
    <property type="protein sequence ID" value="MBD5777959.1"/>
    <property type="molecule type" value="Genomic_DNA"/>
</dbReference>
<dbReference type="Pfam" id="PF13181">
    <property type="entry name" value="TPR_8"/>
    <property type="match status" value="1"/>
</dbReference>
<dbReference type="Pfam" id="PF00515">
    <property type="entry name" value="TPR_1"/>
    <property type="match status" value="1"/>
</dbReference>
<dbReference type="SUPFAM" id="SSF46626">
    <property type="entry name" value="Cytochrome c"/>
    <property type="match status" value="1"/>
</dbReference>
<dbReference type="InterPro" id="IPR008977">
    <property type="entry name" value="PHM/PNGase_F_dom_sf"/>
</dbReference>
<evidence type="ECO:0000256" key="1">
    <source>
        <dbReference type="ARBA" id="ARBA00022617"/>
    </source>
</evidence>
<keyword evidence="2 6" id="KW-0479">Metal-binding</keyword>